<dbReference type="EMBL" id="FPJG01000006">
    <property type="protein sequence ID" value="SFW86177.1"/>
    <property type="molecule type" value="Genomic_DNA"/>
</dbReference>
<dbReference type="RefSeq" id="WP_177328932.1">
    <property type="nucleotide sequence ID" value="NZ_FPJG01000006.1"/>
</dbReference>
<proteinExistence type="predicted"/>
<feature type="chain" id="PRO_5012317855" description="DUF3558 domain-containing protein" evidence="1">
    <location>
        <begin position="24"/>
        <end position="178"/>
    </location>
</feature>
<dbReference type="InterPro" id="IPR024520">
    <property type="entry name" value="DUF3558"/>
</dbReference>
<keyword evidence="1" id="KW-0732">Signal</keyword>
<evidence type="ECO:0000256" key="1">
    <source>
        <dbReference type="SAM" id="SignalP"/>
    </source>
</evidence>
<dbReference type="PROSITE" id="PS51257">
    <property type="entry name" value="PROKAR_LIPOPROTEIN"/>
    <property type="match status" value="1"/>
</dbReference>
<reference evidence="3" key="1">
    <citation type="submission" date="2016-11" db="EMBL/GenBank/DDBJ databases">
        <authorList>
            <person name="Varghese N."/>
            <person name="Submissions S."/>
        </authorList>
    </citation>
    <scope>NUCLEOTIDE SEQUENCE [LARGE SCALE GENOMIC DNA]</scope>
    <source>
        <strain evidence="3">DSM 44671</strain>
    </source>
</reference>
<sequence>MRTSATALTVALTWAAVTGCAAAPAGPHPLAPPIPGDPIDLTAFTASPCGLLDAGQLAHYYVTAPGTVQHAACVWQPGDTTGLTYEASVDTTGGGLESLYRHRATVNGFDPATVHSYPAIHRDSHAGRCTVQVGVANDTLLTVVVEATDTALSAHQDPCGEADRFAGSIVGYQGHRAP</sequence>
<evidence type="ECO:0000313" key="3">
    <source>
        <dbReference type="Proteomes" id="UP000182740"/>
    </source>
</evidence>
<protein>
    <recommendedName>
        <fullName evidence="4">DUF3558 domain-containing protein</fullName>
    </recommendedName>
</protein>
<organism evidence="2 3">
    <name type="scientific">Amycolatopsis australiensis</name>
    <dbReference type="NCBI Taxonomy" id="546364"/>
    <lineage>
        <taxon>Bacteria</taxon>
        <taxon>Bacillati</taxon>
        <taxon>Actinomycetota</taxon>
        <taxon>Actinomycetes</taxon>
        <taxon>Pseudonocardiales</taxon>
        <taxon>Pseudonocardiaceae</taxon>
        <taxon>Amycolatopsis</taxon>
    </lineage>
</organism>
<feature type="signal peptide" evidence="1">
    <location>
        <begin position="1"/>
        <end position="23"/>
    </location>
</feature>
<evidence type="ECO:0008006" key="4">
    <source>
        <dbReference type="Google" id="ProtNLM"/>
    </source>
</evidence>
<dbReference type="Pfam" id="PF12079">
    <property type="entry name" value="DUF3558"/>
    <property type="match status" value="1"/>
</dbReference>
<gene>
    <name evidence="2" type="ORF">SAMN04489730_6322</name>
</gene>
<evidence type="ECO:0000313" key="2">
    <source>
        <dbReference type="EMBL" id="SFW86177.1"/>
    </source>
</evidence>
<name>A0A1K1SPC9_9PSEU</name>
<dbReference type="Proteomes" id="UP000182740">
    <property type="component" value="Unassembled WGS sequence"/>
</dbReference>
<keyword evidence="3" id="KW-1185">Reference proteome</keyword>
<dbReference type="AlphaFoldDB" id="A0A1K1SPC9"/>
<accession>A0A1K1SPC9</accession>